<evidence type="ECO:0000256" key="2">
    <source>
        <dbReference type="ARBA" id="ARBA00006484"/>
    </source>
</evidence>
<feature type="domain" description="Ketoreductase" evidence="13">
    <location>
        <begin position="97"/>
        <end position="340"/>
    </location>
</feature>
<dbReference type="PRINTS" id="PR00081">
    <property type="entry name" value="GDHRDH"/>
</dbReference>
<dbReference type="FunFam" id="3.40.50.720:FF:000131">
    <property type="entry name" value="Short-chain dehydrogenase/reductase 3"/>
    <property type="match status" value="1"/>
</dbReference>
<evidence type="ECO:0000256" key="10">
    <source>
        <dbReference type="ARBA" id="ARBA00068717"/>
    </source>
</evidence>
<dbReference type="AlphaFoldDB" id="A0A2T3AQ70"/>
<keyword evidence="8" id="KW-0472">Membrane</keyword>
<dbReference type="Gene3D" id="3.40.50.720">
    <property type="entry name" value="NAD(P)-binding Rossmann-like Domain"/>
    <property type="match status" value="1"/>
</dbReference>
<dbReference type="OrthoDB" id="10253736at2759"/>
<evidence type="ECO:0000256" key="5">
    <source>
        <dbReference type="ARBA" id="ARBA00022989"/>
    </source>
</evidence>
<evidence type="ECO:0000259" key="13">
    <source>
        <dbReference type="SMART" id="SM00822"/>
    </source>
</evidence>
<dbReference type="GO" id="GO:0052650">
    <property type="term" value="F:all-trans-retinol dehydrogenase (NADP+) activity"/>
    <property type="evidence" value="ECO:0007669"/>
    <property type="project" value="UniProtKB-ARBA"/>
</dbReference>
<proteinExistence type="inferred from homology"/>
<dbReference type="RefSeq" id="XP_024716794.1">
    <property type="nucleotide sequence ID" value="XM_024861390.1"/>
</dbReference>
<evidence type="ECO:0000313" key="14">
    <source>
        <dbReference type="EMBL" id="PSS07138.1"/>
    </source>
</evidence>
<evidence type="ECO:0000256" key="8">
    <source>
        <dbReference type="ARBA" id="ARBA00023136"/>
    </source>
</evidence>
<keyword evidence="3" id="KW-0812">Transmembrane</keyword>
<comment type="function">
    <text evidence="9">Catalyzes the reduction of all-trans-retinal to all-trans-retinol in the presence of NADPH.</text>
</comment>
<dbReference type="CDD" id="cd05339">
    <property type="entry name" value="17beta-HSDXI-like_SDR_c"/>
    <property type="match status" value="1"/>
</dbReference>
<dbReference type="GO" id="GO:0016020">
    <property type="term" value="C:membrane"/>
    <property type="evidence" value="ECO:0007669"/>
    <property type="project" value="UniProtKB-SubCell"/>
</dbReference>
<sequence>MSSSPISTTPLPLRILTSLLSHTLTNAYLQIPLLLTLLSSRSPSLKNRLPSRLTKLLSSPLFQRLLKILIFINLNRTLSRVVVNNWRGDNGEGEEEEIVVITGASSGIGRVMAREFVRRGGCRVVNLDVKKPEMESETKITYYQTDITSTTELALRGSQIRSQFGPPTVLINNAGIGHSGSILSVPETQLHQIFNVNTIAHFLTVREFLPGMIERGRGHVVTIASMASYVTVPGMVDYCCTKASAVAFHEGLAQELKVLDGGRGRGIRTTLVNPTWIETPLIEGLTKEKRFRERAFVLRPEDVAEAVVNQVRMGRSGHLVLPRWYGLVSGIRAWPAWLQEALRNRVGREAAMLMGEGVGLGA</sequence>
<keyword evidence="6" id="KW-0560">Oxidoreductase</keyword>
<dbReference type="InterPro" id="IPR057326">
    <property type="entry name" value="KR_dom"/>
</dbReference>
<evidence type="ECO:0000256" key="6">
    <source>
        <dbReference type="ARBA" id="ARBA00023002"/>
    </source>
</evidence>
<dbReference type="InterPro" id="IPR036291">
    <property type="entry name" value="NAD(P)-bd_dom_sf"/>
</dbReference>
<keyword evidence="4" id="KW-0521">NADP</keyword>
<dbReference type="InterPro" id="IPR020904">
    <property type="entry name" value="Sc_DH/Rdtase_CS"/>
</dbReference>
<dbReference type="Pfam" id="PF00106">
    <property type="entry name" value="adh_short"/>
    <property type="match status" value="1"/>
</dbReference>
<protein>
    <recommendedName>
        <fullName evidence="10">Short-chain dehydrogenase/reductase 3</fullName>
    </recommendedName>
    <alternativeName>
        <fullName evidence="11">Retinal short-chain dehydrogenase/reductase 1</fullName>
    </alternativeName>
</protein>
<dbReference type="Proteomes" id="UP000241818">
    <property type="component" value="Unassembled WGS sequence"/>
</dbReference>
<evidence type="ECO:0000256" key="11">
    <source>
        <dbReference type="ARBA" id="ARBA00082544"/>
    </source>
</evidence>
<dbReference type="InParanoid" id="A0A2T3AQ70"/>
<dbReference type="PANTHER" id="PTHR24322">
    <property type="entry name" value="PKSB"/>
    <property type="match status" value="1"/>
</dbReference>
<reference evidence="14 15" key="1">
    <citation type="journal article" date="2018" name="New Phytol.">
        <title>Comparative genomics and transcriptomics depict ericoid mycorrhizal fungi as versatile saprotrophs and plant mutualists.</title>
        <authorList>
            <person name="Martino E."/>
            <person name="Morin E."/>
            <person name="Grelet G.A."/>
            <person name="Kuo A."/>
            <person name="Kohler A."/>
            <person name="Daghino S."/>
            <person name="Barry K.W."/>
            <person name="Cichocki N."/>
            <person name="Clum A."/>
            <person name="Dockter R.B."/>
            <person name="Hainaut M."/>
            <person name="Kuo R.C."/>
            <person name="LaButti K."/>
            <person name="Lindahl B.D."/>
            <person name="Lindquist E.A."/>
            <person name="Lipzen A."/>
            <person name="Khouja H.R."/>
            <person name="Magnuson J."/>
            <person name="Murat C."/>
            <person name="Ohm R.A."/>
            <person name="Singer S.W."/>
            <person name="Spatafora J.W."/>
            <person name="Wang M."/>
            <person name="Veneault-Fourrey C."/>
            <person name="Henrissat B."/>
            <person name="Grigoriev I.V."/>
            <person name="Martin F.M."/>
            <person name="Perotto S."/>
        </authorList>
    </citation>
    <scope>NUCLEOTIDE SEQUENCE [LARGE SCALE GENOMIC DNA]</scope>
    <source>
        <strain evidence="14 15">ATCC 22711</strain>
    </source>
</reference>
<dbReference type="EMBL" id="KZ679019">
    <property type="protein sequence ID" value="PSS07138.1"/>
    <property type="molecule type" value="Genomic_DNA"/>
</dbReference>
<keyword evidence="15" id="KW-1185">Reference proteome</keyword>
<dbReference type="SMART" id="SM00822">
    <property type="entry name" value="PKS_KR"/>
    <property type="match status" value="1"/>
</dbReference>
<name>A0A2T3AQ70_AMORE</name>
<organism evidence="14 15">
    <name type="scientific">Amorphotheca resinae ATCC 22711</name>
    <dbReference type="NCBI Taxonomy" id="857342"/>
    <lineage>
        <taxon>Eukaryota</taxon>
        <taxon>Fungi</taxon>
        <taxon>Dikarya</taxon>
        <taxon>Ascomycota</taxon>
        <taxon>Pezizomycotina</taxon>
        <taxon>Leotiomycetes</taxon>
        <taxon>Helotiales</taxon>
        <taxon>Amorphothecaceae</taxon>
        <taxon>Amorphotheca</taxon>
    </lineage>
</organism>
<dbReference type="PANTHER" id="PTHR24322:SF736">
    <property type="entry name" value="RETINOL DEHYDROGENASE 10"/>
    <property type="match status" value="1"/>
</dbReference>
<keyword evidence="7" id="KW-0443">Lipid metabolism</keyword>
<comment type="subcellular location">
    <subcellularLocation>
        <location evidence="1">Membrane</location>
        <topology evidence="1">Multi-pass membrane protein</topology>
    </subcellularLocation>
</comment>
<dbReference type="PRINTS" id="PR00080">
    <property type="entry name" value="SDRFAMILY"/>
</dbReference>
<evidence type="ECO:0000256" key="9">
    <source>
        <dbReference type="ARBA" id="ARBA00059620"/>
    </source>
</evidence>
<evidence type="ECO:0000256" key="4">
    <source>
        <dbReference type="ARBA" id="ARBA00022857"/>
    </source>
</evidence>
<gene>
    <name evidence="14" type="ORF">M430DRAFT_110819</name>
</gene>
<dbReference type="PROSITE" id="PS00061">
    <property type="entry name" value="ADH_SHORT"/>
    <property type="match status" value="1"/>
</dbReference>
<dbReference type="SUPFAM" id="SSF51735">
    <property type="entry name" value="NAD(P)-binding Rossmann-fold domains"/>
    <property type="match status" value="1"/>
</dbReference>
<evidence type="ECO:0000313" key="15">
    <source>
        <dbReference type="Proteomes" id="UP000241818"/>
    </source>
</evidence>
<dbReference type="GeneID" id="36569471"/>
<evidence type="ECO:0000256" key="7">
    <source>
        <dbReference type="ARBA" id="ARBA00023098"/>
    </source>
</evidence>
<evidence type="ECO:0000256" key="12">
    <source>
        <dbReference type="RuleBase" id="RU000363"/>
    </source>
</evidence>
<evidence type="ECO:0000256" key="1">
    <source>
        <dbReference type="ARBA" id="ARBA00004141"/>
    </source>
</evidence>
<evidence type="ECO:0000256" key="3">
    <source>
        <dbReference type="ARBA" id="ARBA00022692"/>
    </source>
</evidence>
<dbReference type="STRING" id="857342.A0A2T3AQ70"/>
<keyword evidence="5" id="KW-1133">Transmembrane helix</keyword>
<accession>A0A2T3AQ70</accession>
<comment type="similarity">
    <text evidence="2 12">Belongs to the short-chain dehydrogenases/reductases (SDR) family.</text>
</comment>
<dbReference type="InterPro" id="IPR002347">
    <property type="entry name" value="SDR_fam"/>
</dbReference>